<evidence type="ECO:0000256" key="1">
    <source>
        <dbReference type="ARBA" id="ARBA00001968"/>
    </source>
</evidence>
<dbReference type="Pfam" id="PF03737">
    <property type="entry name" value="RraA-like"/>
    <property type="match status" value="1"/>
</dbReference>
<keyword evidence="6" id="KW-1185">Reference proteome</keyword>
<comment type="caution">
    <text evidence="5">The sequence shown here is derived from an EMBL/GenBank/DDBJ whole genome shotgun (WGS) entry which is preliminary data.</text>
</comment>
<protein>
    <recommendedName>
        <fullName evidence="2">Putative 4-hydroxy-4-methyl-2-oxoglutarate aldolase</fullName>
    </recommendedName>
    <alternativeName>
        <fullName evidence="3">Regulator of ribonuclease activity homolog</fullName>
    </alternativeName>
    <alternativeName>
        <fullName evidence="4">RraA-like protein</fullName>
    </alternativeName>
</protein>
<dbReference type="Gene3D" id="3.50.30.40">
    <property type="entry name" value="Ribonuclease E inhibitor RraA/RraA-like"/>
    <property type="match status" value="1"/>
</dbReference>
<gene>
    <name evidence="5" type="ORF">QUC21_12885</name>
</gene>
<evidence type="ECO:0000313" key="6">
    <source>
        <dbReference type="Proteomes" id="UP001175604"/>
    </source>
</evidence>
<dbReference type="InterPro" id="IPR005493">
    <property type="entry name" value="RraA/RraA-like"/>
</dbReference>
<evidence type="ECO:0000256" key="3">
    <source>
        <dbReference type="ARBA" id="ARBA00029596"/>
    </source>
</evidence>
<dbReference type="InterPro" id="IPR036704">
    <property type="entry name" value="RraA/RraA-like_sf"/>
</dbReference>
<evidence type="ECO:0000313" key="5">
    <source>
        <dbReference type="EMBL" id="MDM9559924.1"/>
    </source>
</evidence>
<proteinExistence type="predicted"/>
<reference evidence="5" key="1">
    <citation type="submission" date="2023-06" db="EMBL/GenBank/DDBJ databases">
        <title>full genome analysis of Phenantherene degrader P3.</title>
        <authorList>
            <person name="Akbar A."/>
            <person name="Rahmeh R."/>
            <person name="Kishk M."/>
        </authorList>
    </citation>
    <scope>NUCLEOTIDE SEQUENCE</scope>
    <source>
        <strain evidence="5">P3</strain>
    </source>
</reference>
<evidence type="ECO:0000256" key="2">
    <source>
        <dbReference type="ARBA" id="ARBA00016549"/>
    </source>
</evidence>
<dbReference type="PANTHER" id="PTHR33254">
    <property type="entry name" value="4-HYDROXY-4-METHYL-2-OXOGLUTARATE ALDOLASE 3-RELATED"/>
    <property type="match status" value="1"/>
</dbReference>
<dbReference type="CDD" id="cd16841">
    <property type="entry name" value="RraA_family"/>
    <property type="match status" value="1"/>
</dbReference>
<comment type="cofactor">
    <cofactor evidence="1">
        <name>a divalent metal cation</name>
        <dbReference type="ChEBI" id="CHEBI:60240"/>
    </cofactor>
</comment>
<dbReference type="Proteomes" id="UP001175604">
    <property type="component" value="Unassembled WGS sequence"/>
</dbReference>
<dbReference type="SUPFAM" id="SSF89562">
    <property type="entry name" value="RraA-like"/>
    <property type="match status" value="1"/>
</dbReference>
<evidence type="ECO:0000256" key="4">
    <source>
        <dbReference type="ARBA" id="ARBA00030169"/>
    </source>
</evidence>
<dbReference type="PANTHER" id="PTHR33254:SF4">
    <property type="entry name" value="4-HYDROXY-4-METHYL-2-OXOGLUTARATE ALDOLASE 3-RELATED"/>
    <property type="match status" value="1"/>
</dbReference>
<dbReference type="RefSeq" id="WP_289785796.1">
    <property type="nucleotide sequence ID" value="NZ_JAUDJE010000010.1"/>
</dbReference>
<accession>A0ABT7W432</accession>
<dbReference type="EMBL" id="JAUDJE010000010">
    <property type="protein sequence ID" value="MDM9559924.1"/>
    <property type="molecule type" value="Genomic_DNA"/>
</dbReference>
<organism evidence="5 6">
    <name type="scientific">Bordetella petrii</name>
    <dbReference type="NCBI Taxonomy" id="94624"/>
    <lineage>
        <taxon>Bacteria</taxon>
        <taxon>Pseudomonadati</taxon>
        <taxon>Pseudomonadota</taxon>
        <taxon>Betaproteobacteria</taxon>
        <taxon>Burkholderiales</taxon>
        <taxon>Alcaligenaceae</taxon>
        <taxon>Bordetella</taxon>
    </lineage>
</organism>
<sequence>MVDRAAPQQKPLTGRVLPEAVRRRAFPALAPDLLERYAAIGDLTPTASDAMDNLGLAGVVPASVLAPQLPAGRLVGQAVTVRNAERPDTVAAAVREGKSRMGEHEAYNLAEPGNVVVIEGLAGVSNLGGQSAMVAHRAGCAGAIVDGGFRDPDTSRGLGFPIWSRGVTPVTGKWRLQTVEINGRVRIAGVSVDAGDLVLADQAGVAFIPYAQAQAVLAEMERIQDGDRRQQRDIAAGIDLRTLAATKYK</sequence>
<name>A0ABT7W432_9BORD</name>